<accession>A0AAE3DGP3</accession>
<feature type="transmembrane region" description="Helical" evidence="1">
    <location>
        <begin position="47"/>
        <end position="71"/>
    </location>
</feature>
<dbReference type="Proteomes" id="UP001199319">
    <property type="component" value="Unassembled WGS sequence"/>
</dbReference>
<keyword evidence="1" id="KW-1133">Transmembrane helix</keyword>
<evidence type="ECO:0000313" key="2">
    <source>
        <dbReference type="EMBL" id="MCC2130564.1"/>
    </source>
</evidence>
<dbReference type="EMBL" id="JAJEPW010000054">
    <property type="protein sequence ID" value="MCC2130564.1"/>
    <property type="molecule type" value="Genomic_DNA"/>
</dbReference>
<feature type="transmembrane region" description="Helical" evidence="1">
    <location>
        <begin position="77"/>
        <end position="99"/>
    </location>
</feature>
<evidence type="ECO:0000313" key="3">
    <source>
        <dbReference type="Proteomes" id="UP001199319"/>
    </source>
</evidence>
<evidence type="ECO:0000256" key="1">
    <source>
        <dbReference type="SAM" id="Phobius"/>
    </source>
</evidence>
<keyword evidence="3" id="KW-1185">Reference proteome</keyword>
<sequence length="171" mass="18526">MNQSMNQRDMFFKWLYYAGAVLLLVLVQSLVLNRISVWAVHPFLPPVIAGIMAMLEGPAEGAVFGGIFGLLCDLTMPGVIPCFYTLAFLAAALPAAMIAKRLLSQGFLCAVLCAALALVITDLLHTVLLTFRQGVELSAALSLTGRELAVTVVLSPLVYLLLRSVHNRILR</sequence>
<name>A0AAE3DGP3_9FIRM</name>
<comment type="caution">
    <text evidence="2">The sequence shown here is derived from an EMBL/GenBank/DDBJ whole genome shotgun (WGS) entry which is preliminary data.</text>
</comment>
<feature type="transmembrane region" description="Helical" evidence="1">
    <location>
        <begin position="14"/>
        <end position="35"/>
    </location>
</feature>
<reference evidence="2" key="1">
    <citation type="submission" date="2021-10" db="EMBL/GenBank/DDBJ databases">
        <title>Anaerobic single-cell dispensing facilitates the cultivation of human gut bacteria.</title>
        <authorList>
            <person name="Afrizal A."/>
        </authorList>
    </citation>
    <scope>NUCLEOTIDE SEQUENCE</scope>
    <source>
        <strain evidence="2">CLA-AA-H272</strain>
    </source>
</reference>
<feature type="transmembrane region" description="Helical" evidence="1">
    <location>
        <begin position="106"/>
        <end position="131"/>
    </location>
</feature>
<gene>
    <name evidence="2" type="ORF">LKD37_13745</name>
</gene>
<dbReference type="AlphaFoldDB" id="A0AAE3DGP3"/>
<keyword evidence="1" id="KW-0812">Transmembrane</keyword>
<organism evidence="2 3">
    <name type="scientific">Brotocaccenecus cirricatena</name>
    <dbReference type="NCBI Taxonomy" id="3064195"/>
    <lineage>
        <taxon>Bacteria</taxon>
        <taxon>Bacillati</taxon>
        <taxon>Bacillota</taxon>
        <taxon>Clostridia</taxon>
        <taxon>Eubacteriales</taxon>
        <taxon>Oscillospiraceae</taxon>
        <taxon>Brotocaccenecus</taxon>
    </lineage>
</organism>
<proteinExistence type="predicted"/>
<dbReference type="RefSeq" id="WP_302929720.1">
    <property type="nucleotide sequence ID" value="NZ_JAJEPW010000054.1"/>
</dbReference>
<feature type="transmembrane region" description="Helical" evidence="1">
    <location>
        <begin position="143"/>
        <end position="162"/>
    </location>
</feature>
<protein>
    <recommendedName>
        <fullName evidence="4">Rod shape-determining protein MreD</fullName>
    </recommendedName>
</protein>
<evidence type="ECO:0008006" key="4">
    <source>
        <dbReference type="Google" id="ProtNLM"/>
    </source>
</evidence>
<keyword evidence="1" id="KW-0472">Membrane</keyword>